<dbReference type="EMBL" id="CZPZ01000001">
    <property type="protein sequence ID" value="CUS31366.1"/>
    <property type="molecule type" value="Genomic_DNA"/>
</dbReference>
<dbReference type="InterPro" id="IPR002121">
    <property type="entry name" value="HRDC_dom"/>
</dbReference>
<accession>A0A0S4L649</accession>
<evidence type="ECO:0000313" key="8">
    <source>
        <dbReference type="EMBL" id="CUS31366.1"/>
    </source>
</evidence>
<keyword evidence="3 6" id="KW-0540">Nuclease</keyword>
<dbReference type="PROSITE" id="PS50967">
    <property type="entry name" value="HRDC"/>
    <property type="match status" value="1"/>
</dbReference>
<evidence type="ECO:0000256" key="4">
    <source>
        <dbReference type="ARBA" id="ARBA00022801"/>
    </source>
</evidence>
<dbReference type="GO" id="GO:0003676">
    <property type="term" value="F:nucleic acid binding"/>
    <property type="evidence" value="ECO:0007669"/>
    <property type="project" value="InterPro"/>
</dbReference>
<proteinExistence type="inferred from homology"/>
<evidence type="ECO:0000313" key="9">
    <source>
        <dbReference type="Proteomes" id="UP000198736"/>
    </source>
</evidence>
<protein>
    <recommendedName>
        <fullName evidence="6">Ribonuclease D</fullName>
        <shortName evidence="6">RNase D</shortName>
        <ecNumber evidence="6">3.1.13.5</ecNumber>
    </recommendedName>
</protein>
<comment type="subcellular location">
    <subcellularLocation>
        <location evidence="6">Cytoplasm</location>
    </subcellularLocation>
</comment>
<dbReference type="GO" id="GO:0042780">
    <property type="term" value="P:tRNA 3'-end processing"/>
    <property type="evidence" value="ECO:0007669"/>
    <property type="project" value="UniProtKB-UniRule"/>
</dbReference>
<keyword evidence="2 6" id="KW-0819">tRNA processing</keyword>
<dbReference type="InterPro" id="IPR044876">
    <property type="entry name" value="HRDC_dom_sf"/>
</dbReference>
<dbReference type="Gene3D" id="1.10.150.80">
    <property type="entry name" value="HRDC domain"/>
    <property type="match status" value="1"/>
</dbReference>
<evidence type="ECO:0000256" key="5">
    <source>
        <dbReference type="ARBA" id="ARBA00022839"/>
    </source>
</evidence>
<dbReference type="InterPro" id="IPR010997">
    <property type="entry name" value="HRDC-like_sf"/>
</dbReference>
<comment type="similarity">
    <text evidence="6">Belongs to the RNase D family.</text>
</comment>
<dbReference type="InterPro" id="IPR006292">
    <property type="entry name" value="RNase_D"/>
</dbReference>
<comment type="catalytic activity">
    <reaction evidence="6">
        <text>Exonucleolytic cleavage that removes extra residues from the 3'-terminus of tRNA to produce 5'-mononucleotides.</text>
        <dbReference type="EC" id="3.1.13.5"/>
    </reaction>
</comment>
<dbReference type="InterPro" id="IPR002562">
    <property type="entry name" value="3'-5'_exonuclease_dom"/>
</dbReference>
<dbReference type="HAMAP" id="MF_01899">
    <property type="entry name" value="RNase_D"/>
    <property type="match status" value="1"/>
</dbReference>
<keyword evidence="4 6" id="KW-0378">Hydrolase</keyword>
<dbReference type="SMART" id="SM00341">
    <property type="entry name" value="HRDC"/>
    <property type="match status" value="1"/>
</dbReference>
<dbReference type="STRING" id="1742973.COMA2_10064"/>
<dbReference type="SMART" id="SM00474">
    <property type="entry name" value="35EXOc"/>
    <property type="match status" value="1"/>
</dbReference>
<dbReference type="GO" id="GO:0005737">
    <property type="term" value="C:cytoplasm"/>
    <property type="evidence" value="ECO:0007669"/>
    <property type="project" value="UniProtKB-SubCell"/>
</dbReference>
<comment type="function">
    <text evidence="6">Exonuclease involved in the 3' processing of various precursor tRNAs. Initiates hydrolysis at the 3'-terminus of an RNA molecule and releases 5'-mononucleotides.</text>
</comment>
<dbReference type="InterPro" id="IPR051086">
    <property type="entry name" value="RNase_D-like"/>
</dbReference>
<dbReference type="EC" id="3.1.13.5" evidence="6"/>
<dbReference type="GO" id="GO:0008408">
    <property type="term" value="F:3'-5' exonuclease activity"/>
    <property type="evidence" value="ECO:0007669"/>
    <property type="project" value="InterPro"/>
</dbReference>
<evidence type="ECO:0000256" key="3">
    <source>
        <dbReference type="ARBA" id="ARBA00022722"/>
    </source>
</evidence>
<keyword evidence="9" id="KW-1185">Reference proteome</keyword>
<dbReference type="CDD" id="cd06142">
    <property type="entry name" value="RNaseD_exo"/>
    <property type="match status" value="1"/>
</dbReference>
<name>A0A0S4L649_9BACT</name>
<dbReference type="GO" id="GO:0033890">
    <property type="term" value="F:ribonuclease D activity"/>
    <property type="evidence" value="ECO:0007669"/>
    <property type="project" value="UniProtKB-UniRule"/>
</dbReference>
<dbReference type="PANTHER" id="PTHR47649:SF1">
    <property type="entry name" value="RIBONUCLEASE D"/>
    <property type="match status" value="1"/>
</dbReference>
<keyword evidence="5 6" id="KW-0269">Exonuclease</keyword>
<dbReference type="Pfam" id="PF01612">
    <property type="entry name" value="DNA_pol_A_exo1"/>
    <property type="match status" value="1"/>
</dbReference>
<evidence type="ECO:0000259" key="7">
    <source>
        <dbReference type="PROSITE" id="PS50967"/>
    </source>
</evidence>
<organism evidence="8 9">
    <name type="scientific">Candidatus Nitrospira nitrificans</name>
    <dbReference type="NCBI Taxonomy" id="1742973"/>
    <lineage>
        <taxon>Bacteria</taxon>
        <taxon>Pseudomonadati</taxon>
        <taxon>Nitrospirota</taxon>
        <taxon>Nitrospiria</taxon>
        <taxon>Nitrospirales</taxon>
        <taxon>Nitrospiraceae</taxon>
        <taxon>Nitrospira</taxon>
    </lineage>
</organism>
<dbReference type="NCBIfam" id="TIGR01388">
    <property type="entry name" value="rnd"/>
    <property type="match status" value="1"/>
</dbReference>
<gene>
    <name evidence="6 8" type="primary">rnd</name>
    <name evidence="8" type="ORF">COMA2_10064</name>
</gene>
<dbReference type="SUPFAM" id="SSF53098">
    <property type="entry name" value="Ribonuclease H-like"/>
    <property type="match status" value="1"/>
</dbReference>
<feature type="domain" description="HRDC" evidence="7">
    <location>
        <begin position="218"/>
        <end position="298"/>
    </location>
</feature>
<sequence length="403" mass="45376">MTMTTPQRYITSATALIELCEQLRDSPRLALDTEFVGEETFVPKLELIQVATEHTAAIIDFPAVLSGGALDRFWEIVCDGRVQKVVHAGRQDLDLFAVHAGQIPKPFFDTQIAAAMVGFGPQVAYANLVQRVHGKRLDKAHTFTNWSARPLSHDQLAYALEDVTFLLAIHDHLHGRLSKLGRLQWAHEEFSRLEGAVGETRREPQERYQRIRGWDQLKPKSAVVLRELAAWREGEAKRRNVPRSRVVRDEVLLQLARQPPRHPDELRKVRGLHASEIDRNGESILAAIHAALALPSSAWPVPAKERKPEPESNGFVELLQAIVKARALEKEIAPTLLATTADLQELVEAKTNRSALDLPLLRGWRRILVGELLLDTLDGKVAFSVDQRTRTIRWARSEPSSDR</sequence>
<evidence type="ECO:0000256" key="1">
    <source>
        <dbReference type="ARBA" id="ARBA00022490"/>
    </source>
</evidence>
<evidence type="ECO:0000256" key="2">
    <source>
        <dbReference type="ARBA" id="ARBA00022694"/>
    </source>
</evidence>
<dbReference type="GO" id="GO:0000166">
    <property type="term" value="F:nucleotide binding"/>
    <property type="evidence" value="ECO:0007669"/>
    <property type="project" value="InterPro"/>
</dbReference>
<keyword evidence="1 6" id="KW-0963">Cytoplasm</keyword>
<dbReference type="InterPro" id="IPR012337">
    <property type="entry name" value="RNaseH-like_sf"/>
</dbReference>
<dbReference type="Pfam" id="PF00570">
    <property type="entry name" value="HRDC"/>
    <property type="match status" value="1"/>
</dbReference>
<comment type="cofactor">
    <cofactor evidence="6">
        <name>a divalent metal cation</name>
        <dbReference type="ChEBI" id="CHEBI:60240"/>
    </cofactor>
</comment>
<evidence type="ECO:0000256" key="6">
    <source>
        <dbReference type="HAMAP-Rule" id="MF_01899"/>
    </source>
</evidence>
<dbReference type="Gene3D" id="3.30.420.10">
    <property type="entry name" value="Ribonuclease H-like superfamily/Ribonuclease H"/>
    <property type="match status" value="1"/>
</dbReference>
<dbReference type="InterPro" id="IPR036397">
    <property type="entry name" value="RNaseH_sf"/>
</dbReference>
<reference evidence="9" key="1">
    <citation type="submission" date="2015-10" db="EMBL/GenBank/DDBJ databases">
        <authorList>
            <person name="Luecker S."/>
            <person name="Luecker S."/>
        </authorList>
    </citation>
    <scope>NUCLEOTIDE SEQUENCE [LARGE SCALE GENOMIC DNA]</scope>
</reference>
<dbReference type="Proteomes" id="UP000198736">
    <property type="component" value="Unassembled WGS sequence"/>
</dbReference>
<dbReference type="SUPFAM" id="SSF47819">
    <property type="entry name" value="HRDC-like"/>
    <property type="match status" value="2"/>
</dbReference>
<dbReference type="AlphaFoldDB" id="A0A0S4L649"/>
<dbReference type="PANTHER" id="PTHR47649">
    <property type="entry name" value="RIBONUCLEASE D"/>
    <property type="match status" value="1"/>
</dbReference>